<keyword evidence="1" id="KW-1133">Transmembrane helix</keyword>
<gene>
    <name evidence="2" type="ORF">Plo01_62740</name>
</gene>
<dbReference type="AlphaFoldDB" id="A0A8J3RRE4"/>
<dbReference type="RefSeq" id="WP_203894293.1">
    <property type="nucleotide sequence ID" value="NZ_BOOH01000052.1"/>
</dbReference>
<dbReference type="EMBL" id="BOOH01000052">
    <property type="protein sequence ID" value="GIH79845.1"/>
    <property type="molecule type" value="Genomic_DNA"/>
</dbReference>
<evidence type="ECO:0000313" key="2">
    <source>
        <dbReference type="EMBL" id="GIH79845.1"/>
    </source>
</evidence>
<keyword evidence="1" id="KW-0812">Transmembrane</keyword>
<sequence length="214" mass="23621">MADQNPPLPESLTGLTARDAAVLTRRAQRNFSLSQLAGLAWAVLFTSVRGSEWVLAVCAVAGAGMAVCAIVLLQKLSAARMRTRLSRLSEHAGALGVFVIGFQPLPFGRKPLFRRKHRKTTYRAAMVVFHDRLAFLPGRSGLRKGWSDVDLELKQVREVLVDHGRRLRAWPHVFVELVDDRVIDFSLIDGPGRLAAALRAAGAPLTETPDRRPR</sequence>
<organism evidence="2 3">
    <name type="scientific">Planobispora longispora</name>
    <dbReference type="NCBI Taxonomy" id="28887"/>
    <lineage>
        <taxon>Bacteria</taxon>
        <taxon>Bacillati</taxon>
        <taxon>Actinomycetota</taxon>
        <taxon>Actinomycetes</taxon>
        <taxon>Streptosporangiales</taxon>
        <taxon>Streptosporangiaceae</taxon>
        <taxon>Planobispora</taxon>
    </lineage>
</organism>
<evidence type="ECO:0000313" key="3">
    <source>
        <dbReference type="Proteomes" id="UP000616724"/>
    </source>
</evidence>
<keyword evidence="1" id="KW-0472">Membrane</keyword>
<dbReference type="Proteomes" id="UP000616724">
    <property type="component" value="Unassembled WGS sequence"/>
</dbReference>
<accession>A0A8J3RRE4</accession>
<reference evidence="2 3" key="1">
    <citation type="submission" date="2021-01" db="EMBL/GenBank/DDBJ databases">
        <title>Whole genome shotgun sequence of Planobispora longispora NBRC 13918.</title>
        <authorList>
            <person name="Komaki H."/>
            <person name="Tamura T."/>
        </authorList>
    </citation>
    <scope>NUCLEOTIDE SEQUENCE [LARGE SCALE GENOMIC DNA]</scope>
    <source>
        <strain evidence="2 3">NBRC 13918</strain>
    </source>
</reference>
<proteinExistence type="predicted"/>
<comment type="caution">
    <text evidence="2">The sequence shown here is derived from an EMBL/GenBank/DDBJ whole genome shotgun (WGS) entry which is preliminary data.</text>
</comment>
<keyword evidence="3" id="KW-1185">Reference proteome</keyword>
<protein>
    <submittedName>
        <fullName evidence="2">Uncharacterized protein</fullName>
    </submittedName>
</protein>
<feature type="transmembrane region" description="Helical" evidence="1">
    <location>
        <begin position="54"/>
        <end position="73"/>
    </location>
</feature>
<name>A0A8J3RRE4_9ACTN</name>
<evidence type="ECO:0000256" key="1">
    <source>
        <dbReference type="SAM" id="Phobius"/>
    </source>
</evidence>